<evidence type="ECO:0000256" key="1">
    <source>
        <dbReference type="SAM" id="MobiDB-lite"/>
    </source>
</evidence>
<evidence type="ECO:0000313" key="2">
    <source>
        <dbReference type="EMBL" id="KAL1240180.1"/>
    </source>
</evidence>
<organism evidence="2 3">
    <name type="scientific">Trichinella spiralis</name>
    <name type="common">Trichina worm</name>
    <dbReference type="NCBI Taxonomy" id="6334"/>
    <lineage>
        <taxon>Eukaryota</taxon>
        <taxon>Metazoa</taxon>
        <taxon>Ecdysozoa</taxon>
        <taxon>Nematoda</taxon>
        <taxon>Enoplea</taxon>
        <taxon>Dorylaimia</taxon>
        <taxon>Trichinellida</taxon>
        <taxon>Trichinellidae</taxon>
        <taxon>Trichinella</taxon>
    </lineage>
</organism>
<protein>
    <submittedName>
        <fullName evidence="2">RalBP1-associated Eps domain-containing protein</fullName>
    </submittedName>
</protein>
<accession>A0ABR3KKD9</accession>
<proteinExistence type="predicted"/>
<dbReference type="EMBL" id="JBEUSY010000258">
    <property type="protein sequence ID" value="KAL1240180.1"/>
    <property type="molecule type" value="Genomic_DNA"/>
</dbReference>
<keyword evidence="3" id="KW-1185">Reference proteome</keyword>
<sequence length="193" mass="21796">MKKATSLILLYTTIILKVAWITWINDISVFLSKNDSSMAIGNIAQNDRETLHGSSATRNVRRETLPRTATAKTAVERLRQEAEEPSTSTSTDTDRSEVILEKVALNHGHGKIEKAEEEEDEALQQGTDIMQIDNAHIQDTFIQTFVMHVVLQKILWEEDSQKQNEVDPFQVIKGRLLNLIDPAVQASFQIARL</sequence>
<dbReference type="Proteomes" id="UP001558632">
    <property type="component" value="Unassembled WGS sequence"/>
</dbReference>
<name>A0ABR3KKD9_TRISP</name>
<comment type="caution">
    <text evidence="2">The sequence shown here is derived from an EMBL/GenBank/DDBJ whole genome shotgun (WGS) entry which is preliminary data.</text>
</comment>
<gene>
    <name evidence="2" type="ORF">TSPI_07281</name>
</gene>
<feature type="region of interest" description="Disordered" evidence="1">
    <location>
        <begin position="76"/>
        <end position="95"/>
    </location>
</feature>
<reference evidence="2 3" key="1">
    <citation type="submission" date="2024-07" db="EMBL/GenBank/DDBJ databases">
        <title>Enhanced genomic and transcriptomic resources for Trichinella pseudospiralis and T. spiralis underpin the discovery of pronounced molecular differences between stages and species.</title>
        <authorList>
            <person name="Pasi K.K."/>
            <person name="La Rosa G."/>
            <person name="Gomez-Morales M.A."/>
            <person name="Tosini F."/>
            <person name="Sumanam S."/>
            <person name="Young N.D."/>
            <person name="Chang B.C."/>
            <person name="Robin G.B."/>
        </authorList>
    </citation>
    <scope>NUCLEOTIDE SEQUENCE [LARGE SCALE GENOMIC DNA]</scope>
    <source>
        <strain evidence="2">ISS534</strain>
    </source>
</reference>
<evidence type="ECO:0000313" key="3">
    <source>
        <dbReference type="Proteomes" id="UP001558632"/>
    </source>
</evidence>